<sequence>MASPSCPVRRRIEAKESPLPLLALSDDLLEEIFIRVGSPADLARASTACVAFRRLIADPTFLRRYRSLRSPIFLGVIYQPYRCYQYPRYDFRAVETPHPNADVAQAFGRAAYFSFRYIPPLQRHQWDVCDVRDGRVLLSYCDFGDAGFGNLAVCDPLSREYVLLPAIADGLLASVLLEEIYELEEFEASFIPSRDTEETPLKVMYRARSATKSVVLVFSPDSGHWSIGTCTTWDSLSLNVTPDDKDTFVVRSPPSWAYHCCYWRVYRKNKLLKLDTRRMEFSTIDLPPKNHEDVQRVIVEAEEGKIAMFSYDFGGKSLDYYTFLQNDGEKAYAWHLKNTIPLPTGYKKWEIEDAAAEGYIFLVGTRGHYSPVFSLEIKTFTMEEFDLSIKNPYRSIYPYFGFPPSMSPRRLQGYEAV</sequence>
<protein>
    <recommendedName>
        <fullName evidence="3">F-box domain-containing protein</fullName>
    </recommendedName>
</protein>
<name>A0A8T0VRF4_PANVG</name>
<evidence type="ECO:0000313" key="1">
    <source>
        <dbReference type="EMBL" id="KAG2637548.1"/>
    </source>
</evidence>
<evidence type="ECO:0008006" key="3">
    <source>
        <dbReference type="Google" id="ProtNLM"/>
    </source>
</evidence>
<dbReference type="InterPro" id="IPR036047">
    <property type="entry name" value="F-box-like_dom_sf"/>
</dbReference>
<gene>
    <name evidence="1" type="ORF">PVAP13_2NG539400</name>
</gene>
<dbReference type="AlphaFoldDB" id="A0A8T0VRF4"/>
<proteinExistence type="predicted"/>
<organism evidence="1 2">
    <name type="scientific">Panicum virgatum</name>
    <name type="common">Blackwell switchgrass</name>
    <dbReference type="NCBI Taxonomy" id="38727"/>
    <lineage>
        <taxon>Eukaryota</taxon>
        <taxon>Viridiplantae</taxon>
        <taxon>Streptophyta</taxon>
        <taxon>Embryophyta</taxon>
        <taxon>Tracheophyta</taxon>
        <taxon>Spermatophyta</taxon>
        <taxon>Magnoliopsida</taxon>
        <taxon>Liliopsida</taxon>
        <taxon>Poales</taxon>
        <taxon>Poaceae</taxon>
        <taxon>PACMAD clade</taxon>
        <taxon>Panicoideae</taxon>
        <taxon>Panicodae</taxon>
        <taxon>Paniceae</taxon>
        <taxon>Panicinae</taxon>
        <taxon>Panicum</taxon>
        <taxon>Panicum sect. Hiantes</taxon>
    </lineage>
</organism>
<dbReference type="PANTHER" id="PTHR31264">
    <property type="entry name" value="OS07G0554500 PROTEIN-RELATED"/>
    <property type="match status" value="1"/>
</dbReference>
<dbReference type="Proteomes" id="UP000823388">
    <property type="component" value="Chromosome 2N"/>
</dbReference>
<reference evidence="1 2" key="1">
    <citation type="submission" date="2020-05" db="EMBL/GenBank/DDBJ databases">
        <title>WGS assembly of Panicum virgatum.</title>
        <authorList>
            <person name="Lovell J.T."/>
            <person name="Jenkins J."/>
            <person name="Shu S."/>
            <person name="Juenger T.E."/>
            <person name="Schmutz J."/>
        </authorList>
    </citation>
    <scope>NUCLEOTIDE SEQUENCE [LARGE SCALE GENOMIC DNA]</scope>
    <source>
        <strain evidence="2">cv. AP13</strain>
    </source>
</reference>
<dbReference type="EMBL" id="CM029040">
    <property type="protein sequence ID" value="KAG2637548.1"/>
    <property type="molecule type" value="Genomic_DNA"/>
</dbReference>
<comment type="caution">
    <text evidence="1">The sequence shown here is derived from an EMBL/GenBank/DDBJ whole genome shotgun (WGS) entry which is preliminary data.</text>
</comment>
<dbReference type="PANTHER" id="PTHR31264:SF3">
    <property type="entry name" value="OS07G0554100 PROTEIN"/>
    <property type="match status" value="1"/>
</dbReference>
<evidence type="ECO:0000313" key="2">
    <source>
        <dbReference type="Proteomes" id="UP000823388"/>
    </source>
</evidence>
<accession>A0A8T0VRF4</accession>
<keyword evidence="2" id="KW-1185">Reference proteome</keyword>
<dbReference type="SUPFAM" id="SSF81383">
    <property type="entry name" value="F-box domain"/>
    <property type="match status" value="1"/>
</dbReference>